<dbReference type="InterPro" id="IPR002575">
    <property type="entry name" value="Aminoglycoside_PTrfase"/>
</dbReference>
<evidence type="ECO:0000313" key="2">
    <source>
        <dbReference type="EMBL" id="MFD1019544.1"/>
    </source>
</evidence>
<dbReference type="Proteomes" id="UP001596990">
    <property type="component" value="Unassembled WGS sequence"/>
</dbReference>
<accession>A0ABW3L0D1</accession>
<dbReference type="Pfam" id="PF01636">
    <property type="entry name" value="APH"/>
    <property type="match status" value="1"/>
</dbReference>
<dbReference type="SUPFAM" id="SSF56112">
    <property type="entry name" value="Protein kinase-like (PK-like)"/>
    <property type="match status" value="1"/>
</dbReference>
<dbReference type="InterPro" id="IPR000719">
    <property type="entry name" value="Prot_kinase_dom"/>
</dbReference>
<organism evidence="2 3">
    <name type="scientific">Thalassobacillus hwangdonensis</name>
    <dbReference type="NCBI Taxonomy" id="546108"/>
    <lineage>
        <taxon>Bacteria</taxon>
        <taxon>Bacillati</taxon>
        <taxon>Bacillota</taxon>
        <taxon>Bacilli</taxon>
        <taxon>Bacillales</taxon>
        <taxon>Bacillaceae</taxon>
        <taxon>Thalassobacillus</taxon>
    </lineage>
</organism>
<dbReference type="PROSITE" id="PS50011">
    <property type="entry name" value="PROTEIN_KINASE_DOM"/>
    <property type="match status" value="1"/>
</dbReference>
<comment type="caution">
    <text evidence="2">The sequence shown here is derived from an EMBL/GenBank/DDBJ whole genome shotgun (WGS) entry which is preliminary data.</text>
</comment>
<dbReference type="PANTHER" id="PTHR21310">
    <property type="entry name" value="AMINOGLYCOSIDE PHOSPHOTRANSFERASE-RELATED-RELATED"/>
    <property type="match status" value="1"/>
</dbReference>
<proteinExistence type="predicted"/>
<evidence type="ECO:0000313" key="3">
    <source>
        <dbReference type="Proteomes" id="UP001596990"/>
    </source>
</evidence>
<feature type="domain" description="Protein kinase" evidence="1">
    <location>
        <begin position="35"/>
        <end position="338"/>
    </location>
</feature>
<dbReference type="InterPro" id="IPR051678">
    <property type="entry name" value="AGP_Transferase"/>
</dbReference>
<dbReference type="Gene3D" id="3.30.200.20">
    <property type="entry name" value="Phosphorylase Kinase, domain 1"/>
    <property type="match status" value="1"/>
</dbReference>
<reference evidence="3" key="1">
    <citation type="journal article" date="2019" name="Int. J. Syst. Evol. Microbiol.">
        <title>The Global Catalogue of Microorganisms (GCM) 10K type strain sequencing project: providing services to taxonomists for standard genome sequencing and annotation.</title>
        <authorList>
            <consortium name="The Broad Institute Genomics Platform"/>
            <consortium name="The Broad Institute Genome Sequencing Center for Infectious Disease"/>
            <person name="Wu L."/>
            <person name="Ma J."/>
        </authorList>
    </citation>
    <scope>NUCLEOTIDE SEQUENCE [LARGE SCALE GENOMIC DNA]</scope>
    <source>
        <strain evidence="3">CCUG 56607</strain>
    </source>
</reference>
<sequence length="338" mass="38449">MIKLKTGWERSNPLILPDQSTVSKMLQPFLNERQILKLEPLGGGLSNTNIKVSLTNGENFVLRIYNDDGTKGHIEKGVLQLVKSTIPVPQVLYHDASLSQFEYPYLVLDWIKGTQLSELFISRDQQSLVYAGQEVGRVLASLHAIQFTSPGFFDEQLTIQRFDGASGAEFFVDLIERIISERPVTENLGPELVNEIRQFVNEHAQLVDDIGNQSSLVHSDFNPLNILIEKDEDNIKITGILDWEFSFSNSPLIDIGNMLRYEDVKESPFIQPFISSYLKHGGDLPQKWLQKAKLLDLIALCELANKEACGEVRVRDIKNLISRTMNEWELYEEVQEDI</sequence>
<gene>
    <name evidence="2" type="ORF">ACFQ2J_10210</name>
</gene>
<evidence type="ECO:0000259" key="1">
    <source>
        <dbReference type="PROSITE" id="PS50011"/>
    </source>
</evidence>
<dbReference type="InterPro" id="IPR011009">
    <property type="entry name" value="Kinase-like_dom_sf"/>
</dbReference>
<protein>
    <submittedName>
        <fullName evidence="2">Phosphotransferase family protein</fullName>
    </submittedName>
</protein>
<dbReference type="Gene3D" id="3.90.1200.10">
    <property type="match status" value="1"/>
</dbReference>
<name>A0ABW3L0D1_9BACI</name>
<dbReference type="EMBL" id="JBHTKL010000005">
    <property type="protein sequence ID" value="MFD1019544.1"/>
    <property type="molecule type" value="Genomic_DNA"/>
</dbReference>
<keyword evidence="3" id="KW-1185">Reference proteome</keyword>